<evidence type="ECO:0008006" key="5">
    <source>
        <dbReference type="Google" id="ProtNLM"/>
    </source>
</evidence>
<proteinExistence type="predicted"/>
<evidence type="ECO:0000256" key="2">
    <source>
        <dbReference type="SAM" id="Phobius"/>
    </source>
</evidence>
<dbReference type="EMBL" id="JADBEF010000001">
    <property type="protein sequence ID" value="MBE1562818.1"/>
    <property type="molecule type" value="Genomic_DNA"/>
</dbReference>
<comment type="caution">
    <text evidence="3">The sequence shown here is derived from an EMBL/GenBank/DDBJ whole genome shotgun (WGS) entry which is preliminary data.</text>
</comment>
<dbReference type="RefSeq" id="WP_192777498.1">
    <property type="nucleotide sequence ID" value="NZ_BAAASY010000004.1"/>
</dbReference>
<feature type="transmembrane region" description="Helical" evidence="2">
    <location>
        <begin position="27"/>
        <end position="47"/>
    </location>
</feature>
<keyword evidence="2" id="KW-1133">Transmembrane helix</keyword>
<accession>A0ABR9KLC3</accession>
<feature type="compositionally biased region" description="Basic and acidic residues" evidence="1">
    <location>
        <begin position="1"/>
        <end position="13"/>
    </location>
</feature>
<evidence type="ECO:0000256" key="1">
    <source>
        <dbReference type="SAM" id="MobiDB-lite"/>
    </source>
</evidence>
<feature type="transmembrane region" description="Helical" evidence="2">
    <location>
        <begin position="53"/>
        <end position="73"/>
    </location>
</feature>
<sequence>MHDDDYRPEEHSSSGKPMVPSTPRDVVHIRAGSFILIFLFAIGAISIIAGIGWLAIVAGVLVVATIVDIVLAVRRQKERGAGEAG</sequence>
<evidence type="ECO:0000313" key="3">
    <source>
        <dbReference type="EMBL" id="MBE1562818.1"/>
    </source>
</evidence>
<reference evidence="3 4" key="1">
    <citation type="submission" date="2020-10" db="EMBL/GenBank/DDBJ databases">
        <title>Sequencing the genomes of 1000 actinobacteria strains.</title>
        <authorList>
            <person name="Klenk H.-P."/>
        </authorList>
    </citation>
    <scope>NUCLEOTIDE SEQUENCE [LARGE SCALE GENOMIC DNA]</scope>
    <source>
        <strain evidence="3 4">DSM 43748</strain>
    </source>
</reference>
<organism evidence="3 4">
    <name type="scientific">Nonomuraea africana</name>
    <dbReference type="NCBI Taxonomy" id="46171"/>
    <lineage>
        <taxon>Bacteria</taxon>
        <taxon>Bacillati</taxon>
        <taxon>Actinomycetota</taxon>
        <taxon>Actinomycetes</taxon>
        <taxon>Streptosporangiales</taxon>
        <taxon>Streptosporangiaceae</taxon>
        <taxon>Nonomuraea</taxon>
    </lineage>
</organism>
<keyword evidence="2" id="KW-0472">Membrane</keyword>
<name>A0ABR9KLC3_9ACTN</name>
<keyword evidence="2" id="KW-0812">Transmembrane</keyword>
<protein>
    <recommendedName>
        <fullName evidence="5">DUF3040 domain-containing protein</fullName>
    </recommendedName>
</protein>
<dbReference type="Proteomes" id="UP000661607">
    <property type="component" value="Unassembled WGS sequence"/>
</dbReference>
<feature type="region of interest" description="Disordered" evidence="1">
    <location>
        <begin position="1"/>
        <end position="23"/>
    </location>
</feature>
<gene>
    <name evidence="3" type="ORF">H4W81_005597</name>
</gene>
<keyword evidence="4" id="KW-1185">Reference proteome</keyword>
<evidence type="ECO:0000313" key="4">
    <source>
        <dbReference type="Proteomes" id="UP000661607"/>
    </source>
</evidence>